<keyword evidence="11" id="KW-0472">Membrane</keyword>
<dbReference type="AlphaFoldDB" id="A0AAN6WLC2"/>
<evidence type="ECO:0000313" key="16">
    <source>
        <dbReference type="Proteomes" id="UP001302126"/>
    </source>
</evidence>
<dbReference type="CDD" id="cd06183">
    <property type="entry name" value="cyt_b5_reduct_like"/>
    <property type="match status" value="1"/>
</dbReference>
<dbReference type="Gene3D" id="2.40.30.10">
    <property type="entry name" value="Translation factors"/>
    <property type="match status" value="1"/>
</dbReference>
<evidence type="ECO:0000313" key="15">
    <source>
        <dbReference type="EMBL" id="KAK4184035.1"/>
    </source>
</evidence>
<dbReference type="PANTHER" id="PTHR19370">
    <property type="entry name" value="NADH-CYTOCHROME B5 REDUCTASE"/>
    <property type="match status" value="1"/>
</dbReference>
<evidence type="ECO:0000256" key="8">
    <source>
        <dbReference type="ARBA" id="ARBA00023002"/>
    </source>
</evidence>
<dbReference type="GO" id="GO:0005741">
    <property type="term" value="C:mitochondrial outer membrane"/>
    <property type="evidence" value="ECO:0007669"/>
    <property type="project" value="UniProtKB-SubCell"/>
</dbReference>
<dbReference type="Pfam" id="PF00173">
    <property type="entry name" value="Cyt-b5"/>
    <property type="match status" value="1"/>
</dbReference>
<gene>
    <name evidence="15" type="ORF">QBC35DRAFT_506802</name>
</gene>
<dbReference type="InterPro" id="IPR001433">
    <property type="entry name" value="OxRdtase_FAD/NAD-bd"/>
</dbReference>
<dbReference type="Proteomes" id="UP001302126">
    <property type="component" value="Unassembled WGS sequence"/>
</dbReference>
<evidence type="ECO:0008006" key="17">
    <source>
        <dbReference type="Google" id="ProtNLM"/>
    </source>
</evidence>
<evidence type="ECO:0000256" key="1">
    <source>
        <dbReference type="ARBA" id="ARBA00001974"/>
    </source>
</evidence>
<protein>
    <recommendedName>
        <fullName evidence="17">Cytochrome-b5 reductase</fullName>
    </recommendedName>
</protein>
<proteinExistence type="inferred from homology"/>
<dbReference type="PANTHER" id="PTHR19370:SF178">
    <property type="entry name" value="CYTOCHROME-B5 REDUCTASE"/>
    <property type="match status" value="1"/>
</dbReference>
<dbReference type="InterPro" id="IPR036400">
    <property type="entry name" value="Cyt_B5-like_heme/steroid_sf"/>
</dbReference>
<keyword evidence="16" id="KW-1185">Reference proteome</keyword>
<organism evidence="15 16">
    <name type="scientific">Podospora australis</name>
    <dbReference type="NCBI Taxonomy" id="1536484"/>
    <lineage>
        <taxon>Eukaryota</taxon>
        <taxon>Fungi</taxon>
        <taxon>Dikarya</taxon>
        <taxon>Ascomycota</taxon>
        <taxon>Pezizomycotina</taxon>
        <taxon>Sordariomycetes</taxon>
        <taxon>Sordariomycetidae</taxon>
        <taxon>Sordariales</taxon>
        <taxon>Podosporaceae</taxon>
        <taxon>Podospora</taxon>
    </lineage>
</organism>
<keyword evidence="5 12" id="KW-0285">Flavoprotein</keyword>
<comment type="caution">
    <text evidence="15">The sequence shown here is derived from an EMBL/GenBank/DDBJ whole genome shotgun (WGS) entry which is preliminary data.</text>
</comment>
<evidence type="ECO:0000256" key="7">
    <source>
        <dbReference type="ARBA" id="ARBA00022827"/>
    </source>
</evidence>
<keyword evidence="10" id="KW-0520">NAD</keyword>
<dbReference type="PROSITE" id="PS50255">
    <property type="entry name" value="CYTOCHROME_B5_2"/>
    <property type="match status" value="1"/>
</dbReference>
<keyword evidence="7 12" id="KW-0274">FAD</keyword>
<evidence type="ECO:0000256" key="6">
    <source>
        <dbReference type="ARBA" id="ARBA00022723"/>
    </source>
</evidence>
<evidence type="ECO:0000259" key="13">
    <source>
        <dbReference type="PROSITE" id="PS50255"/>
    </source>
</evidence>
<dbReference type="PRINTS" id="PR00363">
    <property type="entry name" value="CYTOCHROMEB5"/>
</dbReference>
<dbReference type="PROSITE" id="PS51384">
    <property type="entry name" value="FAD_FR"/>
    <property type="match status" value="1"/>
</dbReference>
<dbReference type="SUPFAM" id="SSF63380">
    <property type="entry name" value="Riboflavin synthase domain-like"/>
    <property type="match status" value="1"/>
</dbReference>
<evidence type="ECO:0000259" key="14">
    <source>
        <dbReference type="PROSITE" id="PS51384"/>
    </source>
</evidence>
<feature type="binding site" evidence="12">
    <location>
        <position position="386"/>
    </location>
    <ligand>
        <name>FAD</name>
        <dbReference type="ChEBI" id="CHEBI:57692"/>
    </ligand>
</feature>
<evidence type="ECO:0000256" key="5">
    <source>
        <dbReference type="ARBA" id="ARBA00022630"/>
    </source>
</evidence>
<evidence type="ECO:0000256" key="11">
    <source>
        <dbReference type="ARBA" id="ARBA00023136"/>
    </source>
</evidence>
<dbReference type="GO" id="GO:0046872">
    <property type="term" value="F:metal ion binding"/>
    <property type="evidence" value="ECO:0007669"/>
    <property type="project" value="UniProtKB-KW"/>
</dbReference>
<dbReference type="PROSITE" id="PS00191">
    <property type="entry name" value="CYTOCHROME_B5_1"/>
    <property type="match status" value="1"/>
</dbReference>
<dbReference type="Pfam" id="PF00175">
    <property type="entry name" value="NAD_binding_1"/>
    <property type="match status" value="1"/>
</dbReference>
<evidence type="ECO:0000256" key="12">
    <source>
        <dbReference type="PIRSR" id="PIRSR601834-1"/>
    </source>
</evidence>
<reference evidence="15" key="1">
    <citation type="journal article" date="2023" name="Mol. Phylogenet. Evol.">
        <title>Genome-scale phylogeny and comparative genomics of the fungal order Sordariales.</title>
        <authorList>
            <person name="Hensen N."/>
            <person name="Bonometti L."/>
            <person name="Westerberg I."/>
            <person name="Brannstrom I.O."/>
            <person name="Guillou S."/>
            <person name="Cros-Aarteil S."/>
            <person name="Calhoun S."/>
            <person name="Haridas S."/>
            <person name="Kuo A."/>
            <person name="Mondo S."/>
            <person name="Pangilinan J."/>
            <person name="Riley R."/>
            <person name="LaButti K."/>
            <person name="Andreopoulos B."/>
            <person name="Lipzen A."/>
            <person name="Chen C."/>
            <person name="Yan M."/>
            <person name="Daum C."/>
            <person name="Ng V."/>
            <person name="Clum A."/>
            <person name="Steindorff A."/>
            <person name="Ohm R.A."/>
            <person name="Martin F."/>
            <person name="Silar P."/>
            <person name="Natvig D.O."/>
            <person name="Lalanne C."/>
            <person name="Gautier V."/>
            <person name="Ament-Velasquez S.L."/>
            <person name="Kruys A."/>
            <person name="Hutchinson M.I."/>
            <person name="Powell A.J."/>
            <person name="Barry K."/>
            <person name="Miller A.N."/>
            <person name="Grigoriev I.V."/>
            <person name="Debuchy R."/>
            <person name="Gladieux P."/>
            <person name="Hiltunen Thoren M."/>
            <person name="Johannesson H."/>
        </authorList>
    </citation>
    <scope>NUCLEOTIDE SEQUENCE</scope>
    <source>
        <strain evidence="15">PSN309</strain>
    </source>
</reference>
<reference evidence="15" key="2">
    <citation type="submission" date="2023-05" db="EMBL/GenBank/DDBJ databases">
        <authorList>
            <consortium name="Lawrence Berkeley National Laboratory"/>
            <person name="Steindorff A."/>
            <person name="Hensen N."/>
            <person name="Bonometti L."/>
            <person name="Westerberg I."/>
            <person name="Brannstrom I.O."/>
            <person name="Guillou S."/>
            <person name="Cros-Aarteil S."/>
            <person name="Calhoun S."/>
            <person name="Haridas S."/>
            <person name="Kuo A."/>
            <person name="Mondo S."/>
            <person name="Pangilinan J."/>
            <person name="Riley R."/>
            <person name="Labutti K."/>
            <person name="Andreopoulos B."/>
            <person name="Lipzen A."/>
            <person name="Chen C."/>
            <person name="Yanf M."/>
            <person name="Daum C."/>
            <person name="Ng V."/>
            <person name="Clum A."/>
            <person name="Ohm R."/>
            <person name="Martin F."/>
            <person name="Silar P."/>
            <person name="Natvig D."/>
            <person name="Lalanne C."/>
            <person name="Gautier V."/>
            <person name="Ament-Velasquez S.L."/>
            <person name="Kruys A."/>
            <person name="Hutchinson M.I."/>
            <person name="Powell A.J."/>
            <person name="Barry K."/>
            <person name="Miller A.N."/>
            <person name="Grigoriev I.V."/>
            <person name="Debuchy R."/>
            <person name="Gladieux P."/>
            <person name="Thoren M.H."/>
            <person name="Johannesson H."/>
        </authorList>
    </citation>
    <scope>NUCLEOTIDE SEQUENCE</scope>
    <source>
        <strain evidence="15">PSN309</strain>
    </source>
</reference>
<evidence type="ECO:0000256" key="9">
    <source>
        <dbReference type="ARBA" id="ARBA00023004"/>
    </source>
</evidence>
<keyword evidence="9" id="KW-0408">Iron</keyword>
<evidence type="ECO:0000256" key="4">
    <source>
        <dbReference type="ARBA" id="ARBA00022617"/>
    </source>
</evidence>
<dbReference type="InterPro" id="IPR017927">
    <property type="entry name" value="FAD-bd_FR_type"/>
</dbReference>
<dbReference type="InterPro" id="IPR001199">
    <property type="entry name" value="Cyt_B5-like_heme/steroid-bd"/>
</dbReference>
<dbReference type="InterPro" id="IPR017938">
    <property type="entry name" value="Riboflavin_synthase-like_b-brl"/>
</dbReference>
<evidence type="ECO:0000256" key="3">
    <source>
        <dbReference type="ARBA" id="ARBA00006105"/>
    </source>
</evidence>
<dbReference type="PRINTS" id="PR00406">
    <property type="entry name" value="CYTB5RDTASE"/>
</dbReference>
<keyword evidence="6" id="KW-0479">Metal-binding</keyword>
<name>A0AAN6WLC2_9PEZI</name>
<dbReference type="InterPro" id="IPR039261">
    <property type="entry name" value="FNR_nucleotide-bd"/>
</dbReference>
<dbReference type="EMBL" id="MU864509">
    <property type="protein sequence ID" value="KAK4184035.1"/>
    <property type="molecule type" value="Genomic_DNA"/>
</dbReference>
<comment type="subcellular location">
    <subcellularLocation>
        <location evidence="2">Mitochondrion outer membrane</location>
        <topology evidence="2">Single-pass membrane protein</topology>
    </subcellularLocation>
</comment>
<dbReference type="GO" id="GO:0005783">
    <property type="term" value="C:endoplasmic reticulum"/>
    <property type="evidence" value="ECO:0007669"/>
    <property type="project" value="TreeGrafter"/>
</dbReference>
<dbReference type="PRINTS" id="PR00371">
    <property type="entry name" value="FPNCR"/>
</dbReference>
<feature type="domain" description="Cytochrome b5 heme-binding" evidence="13">
    <location>
        <begin position="47"/>
        <end position="123"/>
    </location>
</feature>
<dbReference type="SUPFAM" id="SSF52343">
    <property type="entry name" value="Ferredoxin reductase-like, C-terminal NADP-linked domain"/>
    <property type="match status" value="1"/>
</dbReference>
<evidence type="ECO:0000256" key="2">
    <source>
        <dbReference type="ARBA" id="ARBA00004572"/>
    </source>
</evidence>
<dbReference type="Gene3D" id="3.10.120.10">
    <property type="entry name" value="Cytochrome b5-like heme/steroid binding domain"/>
    <property type="match status" value="1"/>
</dbReference>
<dbReference type="InterPro" id="IPR018506">
    <property type="entry name" value="Cyt_B5_heme-BS"/>
</dbReference>
<dbReference type="FunFam" id="3.40.50.80:FF:000009">
    <property type="entry name" value="NADH-cytochrome b5 reductase"/>
    <property type="match status" value="1"/>
</dbReference>
<evidence type="ECO:0000256" key="10">
    <source>
        <dbReference type="ARBA" id="ARBA00023027"/>
    </source>
</evidence>
<comment type="cofactor">
    <cofactor evidence="1 12">
        <name>FAD</name>
        <dbReference type="ChEBI" id="CHEBI:57692"/>
    </cofactor>
</comment>
<dbReference type="InterPro" id="IPR001709">
    <property type="entry name" value="Flavoprot_Pyr_Nucl_cyt_Rdtase"/>
</dbReference>
<dbReference type="Gene3D" id="3.40.50.80">
    <property type="entry name" value="Nucleotide-binding domain of ferredoxin-NADP reductase (FNR) module"/>
    <property type="match status" value="1"/>
</dbReference>
<dbReference type="Pfam" id="PF00970">
    <property type="entry name" value="FAD_binding_6"/>
    <property type="match status" value="1"/>
</dbReference>
<feature type="binding site" evidence="12">
    <location>
        <position position="318"/>
    </location>
    <ligand>
        <name>FAD</name>
        <dbReference type="ChEBI" id="CHEBI:57692"/>
    </ligand>
</feature>
<dbReference type="GO" id="GO:0020037">
    <property type="term" value="F:heme binding"/>
    <property type="evidence" value="ECO:0007669"/>
    <property type="project" value="InterPro"/>
</dbReference>
<keyword evidence="8" id="KW-0560">Oxidoreductase</keyword>
<comment type="similarity">
    <text evidence="3">Belongs to the flavoprotein pyridine nucleotide cytochrome reductase family.</text>
</comment>
<dbReference type="InterPro" id="IPR008333">
    <property type="entry name" value="Cbr1-like_FAD-bd_dom"/>
</dbReference>
<feature type="binding site" evidence="12">
    <location>
        <position position="333"/>
    </location>
    <ligand>
        <name>FAD</name>
        <dbReference type="ChEBI" id="CHEBI:57692"/>
    </ligand>
</feature>
<feature type="binding site" evidence="12">
    <location>
        <position position="316"/>
    </location>
    <ligand>
        <name>FAD</name>
        <dbReference type="ChEBI" id="CHEBI:57692"/>
    </ligand>
</feature>
<dbReference type="GO" id="GO:0016491">
    <property type="term" value="F:oxidoreductase activity"/>
    <property type="evidence" value="ECO:0007669"/>
    <property type="project" value="UniProtKB-KW"/>
</dbReference>
<feature type="domain" description="FAD-binding FR-type" evidence="14">
    <location>
        <begin position="264"/>
        <end position="369"/>
    </location>
</feature>
<sequence length="511" mass="55503">MDDIKSRLSSSGTTSSQSFFWTHTIPHTLFITIMSLTKTISITEAKPLQFTAEQVAEHNSRKDNWIIVHGQVIDISQYIDDHPGGSDILHEVAGQDATEAFDNAGHSEDTLEIMAEFCVGQLQGYKKPTPKRTIPVVTRQPVTAPPSKGSSSSLSKAATAAAITSLAALSAAYFSHNLPLNQAQKAALKQLFSRLPHLPVGSTHGFPAGFLAASTLSILATAYTAKLLLGKITHIEHGFTRFPSHKASSKRPPPLNSGPFLHPKDFQPLPLIRKDELGPSLYRLVFALPTPQTVLGLPTGQHVAIKAVVDGKPVQRSYTPVSNDSDLGVLELVIRSYPEGLLTGKYLAHLTPGKDSVLFRGPKGAMHYHRGLAKRIGMVAGGTGITPMYQVIRAICEDPEDTTQVSLVYANRTEGDIVLRKELEEFARRCPEKLRLWYMVDLAPEHGEWAYGTGHVTKEVLEDTMPTPGEDAKVFLCGPPGMVNAAKGILKGMGYELPGAVGKMEDQVFCF</sequence>
<keyword evidence="4" id="KW-0349">Heme</keyword>
<dbReference type="SMART" id="SM01117">
    <property type="entry name" value="Cyt-b5"/>
    <property type="match status" value="1"/>
</dbReference>
<dbReference type="SUPFAM" id="SSF55856">
    <property type="entry name" value="Cytochrome b5-like heme/steroid binding domain"/>
    <property type="match status" value="1"/>
</dbReference>
<accession>A0AAN6WLC2</accession>
<dbReference type="InterPro" id="IPR001834">
    <property type="entry name" value="CBR-like"/>
</dbReference>